<keyword evidence="3" id="KW-0804">Transcription</keyword>
<dbReference type="HAMAP" id="MF_00261">
    <property type="entry name" value="RNApol_arch_Rpo11"/>
    <property type="match status" value="1"/>
</dbReference>
<reference evidence="9" key="1">
    <citation type="submission" date="2020-12" db="UniProtKB">
        <authorList>
            <consortium name="WormBaseParasite"/>
        </authorList>
    </citation>
    <scope>IDENTIFICATION</scope>
    <source>
        <strain evidence="9">MHco3</strain>
    </source>
</reference>
<dbReference type="OrthoDB" id="510325at2759"/>
<dbReference type="GO" id="GO:0003677">
    <property type="term" value="F:DNA binding"/>
    <property type="evidence" value="ECO:0007669"/>
    <property type="project" value="InterPro"/>
</dbReference>
<evidence type="ECO:0000256" key="5">
    <source>
        <dbReference type="ARBA" id="ARBA00025751"/>
    </source>
</evidence>
<dbReference type="AlphaFoldDB" id="A0A7I4YH81"/>
<dbReference type="PANTHER" id="PTHR13946:SF28">
    <property type="entry name" value="DNA-DIRECTED RNA POLYMERASES I AND III SUBUNIT RPAC2"/>
    <property type="match status" value="1"/>
</dbReference>
<dbReference type="GO" id="GO:0006362">
    <property type="term" value="P:transcription elongation by RNA polymerase I"/>
    <property type="evidence" value="ECO:0007669"/>
    <property type="project" value="TreeGrafter"/>
</dbReference>
<dbReference type="PROSITE" id="PS01154">
    <property type="entry name" value="RNA_POL_L_13KD"/>
    <property type="match status" value="1"/>
</dbReference>
<evidence type="ECO:0000256" key="4">
    <source>
        <dbReference type="ARBA" id="ARBA00023242"/>
    </source>
</evidence>
<dbReference type="GO" id="GO:0005736">
    <property type="term" value="C:RNA polymerase I complex"/>
    <property type="evidence" value="ECO:0007669"/>
    <property type="project" value="TreeGrafter"/>
</dbReference>
<dbReference type="WBParaSite" id="HCON_00091710-00001">
    <property type="protein sequence ID" value="HCON_00091710-00001"/>
    <property type="gene ID" value="HCON_00091710"/>
</dbReference>
<dbReference type="InterPro" id="IPR022905">
    <property type="entry name" value="Rpo11-like"/>
</dbReference>
<keyword evidence="8" id="KW-1185">Reference proteome</keyword>
<dbReference type="CDD" id="cd07029">
    <property type="entry name" value="RNAP_I_III_AC19"/>
    <property type="match status" value="1"/>
</dbReference>
<dbReference type="Gene3D" id="3.30.1360.10">
    <property type="entry name" value="RNA polymerase, RBP11-like subunit"/>
    <property type="match status" value="1"/>
</dbReference>
<keyword evidence="4" id="KW-0539">Nucleus</keyword>
<evidence type="ECO:0000256" key="1">
    <source>
        <dbReference type="ARBA" id="ARBA00004123"/>
    </source>
</evidence>
<evidence type="ECO:0000313" key="8">
    <source>
        <dbReference type="Proteomes" id="UP000025227"/>
    </source>
</evidence>
<dbReference type="OMA" id="MRIQMYD"/>
<dbReference type="InterPro" id="IPR008193">
    <property type="entry name" value="RNA_pol_Rpb11_13-16kDa_CS"/>
</dbReference>
<dbReference type="GO" id="GO:0046983">
    <property type="term" value="F:protein dimerization activity"/>
    <property type="evidence" value="ECO:0007669"/>
    <property type="project" value="InterPro"/>
</dbReference>
<dbReference type="InterPro" id="IPR009025">
    <property type="entry name" value="RBP11-like_dimer"/>
</dbReference>
<comment type="subcellular location">
    <subcellularLocation>
        <location evidence="1">Nucleus</location>
    </subcellularLocation>
</comment>
<evidence type="ECO:0000256" key="2">
    <source>
        <dbReference type="ARBA" id="ARBA00022478"/>
    </source>
</evidence>
<evidence type="ECO:0000313" key="9">
    <source>
        <dbReference type="WBParaSite" id="HCON_00091710-00001"/>
    </source>
</evidence>
<dbReference type="SUPFAM" id="SSF55257">
    <property type="entry name" value="RBP11-like subunits of RNA polymerase"/>
    <property type="match status" value="1"/>
</dbReference>
<dbReference type="GO" id="GO:0003899">
    <property type="term" value="F:DNA-directed RNA polymerase activity"/>
    <property type="evidence" value="ECO:0007669"/>
    <property type="project" value="InterPro"/>
</dbReference>
<sequence length="108" mass="12279">MEKPKIQILDEASYNEDPTCLTLLLREEDHTIGNALKHILCRMKDVTFAGYNVPHPLEDQILLRVQTKKGVVAGTVLLEALAHLETVFACIREKFETNYEEFCKSSMA</sequence>
<evidence type="ECO:0000256" key="3">
    <source>
        <dbReference type="ARBA" id="ARBA00023163"/>
    </source>
</evidence>
<dbReference type="InterPro" id="IPR033898">
    <property type="entry name" value="RNAP_AC19"/>
</dbReference>
<name>A0A7I4YH81_HAECO</name>
<accession>A0A7I4YH81</accession>
<proteinExistence type="inferred from homology"/>
<dbReference type="GO" id="GO:0006383">
    <property type="term" value="P:transcription by RNA polymerase III"/>
    <property type="evidence" value="ECO:0007669"/>
    <property type="project" value="TreeGrafter"/>
</dbReference>
<protein>
    <recommendedName>
        <fullName evidence="6">DNA-directed RNA polymerase I subunit D</fullName>
    </recommendedName>
</protein>
<dbReference type="GO" id="GO:0005666">
    <property type="term" value="C:RNA polymerase III complex"/>
    <property type="evidence" value="ECO:0007669"/>
    <property type="project" value="TreeGrafter"/>
</dbReference>
<evidence type="ECO:0000256" key="6">
    <source>
        <dbReference type="ARBA" id="ARBA00031757"/>
    </source>
</evidence>
<keyword evidence="2" id="KW-0240">DNA-directed RNA polymerase</keyword>
<dbReference type="Pfam" id="PF13656">
    <property type="entry name" value="RNA_pol_L_2"/>
    <property type="match status" value="1"/>
</dbReference>
<organism evidence="8 9">
    <name type="scientific">Haemonchus contortus</name>
    <name type="common">Barber pole worm</name>
    <dbReference type="NCBI Taxonomy" id="6289"/>
    <lineage>
        <taxon>Eukaryota</taxon>
        <taxon>Metazoa</taxon>
        <taxon>Ecdysozoa</taxon>
        <taxon>Nematoda</taxon>
        <taxon>Chromadorea</taxon>
        <taxon>Rhabditida</taxon>
        <taxon>Rhabditina</taxon>
        <taxon>Rhabditomorpha</taxon>
        <taxon>Strongyloidea</taxon>
        <taxon>Trichostrongylidae</taxon>
        <taxon>Haemonchus</taxon>
    </lineage>
</organism>
<dbReference type="InterPro" id="IPR036603">
    <property type="entry name" value="RBP11-like"/>
</dbReference>
<dbReference type="Proteomes" id="UP000025227">
    <property type="component" value="Unplaced"/>
</dbReference>
<evidence type="ECO:0000259" key="7">
    <source>
        <dbReference type="Pfam" id="PF13656"/>
    </source>
</evidence>
<comment type="similarity">
    <text evidence="5">Belongs to the archaeal Rpo11/eukaryotic RPB11/RPC19 RNA polymerase subunit family.</text>
</comment>
<feature type="domain" description="DNA-directed RNA polymerase RBP11-like dimerisation" evidence="7">
    <location>
        <begin position="20"/>
        <end position="91"/>
    </location>
</feature>
<dbReference type="PANTHER" id="PTHR13946">
    <property type="entry name" value="DNA-DIRECTED RNA POLYMERASE I,II,III"/>
    <property type="match status" value="1"/>
</dbReference>